<organism evidence="1 2">
    <name type="scientific">Lactococcus lactis</name>
    <dbReference type="NCBI Taxonomy" id="1358"/>
    <lineage>
        <taxon>Bacteria</taxon>
        <taxon>Bacillati</taxon>
        <taxon>Bacillota</taxon>
        <taxon>Bacilli</taxon>
        <taxon>Lactobacillales</taxon>
        <taxon>Streptococcaceae</taxon>
        <taxon>Lactococcus</taxon>
    </lineage>
</organism>
<comment type="caution">
    <text evidence="1">The sequence shown here is derived from an EMBL/GenBank/DDBJ whole genome shotgun (WGS) entry which is preliminary data.</text>
</comment>
<name>A0A9X4NIW9_9LACT</name>
<dbReference type="Proteomes" id="UP001152614">
    <property type="component" value="Unassembled WGS sequence"/>
</dbReference>
<dbReference type="EMBL" id="JAOWLY010000010">
    <property type="protein sequence ID" value="MDG4984539.1"/>
    <property type="molecule type" value="Genomic_DNA"/>
</dbReference>
<reference evidence="1" key="1">
    <citation type="submission" date="2022-10" db="EMBL/GenBank/DDBJ databases">
        <authorList>
            <person name="Turner M.S."/>
            <person name="Huang W."/>
        </authorList>
    </citation>
    <scope>NUCLEOTIDE SEQUENCE</scope>
    <source>
        <strain evidence="1">3</strain>
    </source>
</reference>
<gene>
    <name evidence="1" type="ORF">OGZ51_10320</name>
</gene>
<protein>
    <submittedName>
        <fullName evidence="1">Uncharacterized protein</fullName>
    </submittedName>
</protein>
<evidence type="ECO:0000313" key="2">
    <source>
        <dbReference type="Proteomes" id="UP001152614"/>
    </source>
</evidence>
<accession>A0A9X4NIW9</accession>
<dbReference type="AlphaFoldDB" id="A0A9X4NIW9"/>
<reference evidence="1" key="2">
    <citation type="journal article" date="2023" name="Food Microbiol.">
        <title>Evaluation of the fermentation potential of lactic acid bacteria isolated from herbs, fruits and vegetables as starter cultures in nut-based milk alternatives.</title>
        <authorList>
            <person name="Huang W."/>
            <person name="Dong A."/>
            <person name="Pham H.T."/>
            <person name="Zhou C."/>
            <person name="Huo Z."/>
            <person name="Watjen A.P."/>
            <person name="Prakash S."/>
            <person name="Bang-Berthelsen C.H."/>
            <person name="Turner M.S."/>
        </authorList>
    </citation>
    <scope>NUCLEOTIDE SEQUENCE</scope>
    <source>
        <strain evidence="1">3</strain>
    </source>
</reference>
<proteinExistence type="predicted"/>
<dbReference type="RefSeq" id="WP_278229156.1">
    <property type="nucleotide sequence ID" value="NZ_JAOWLY010000010.1"/>
</dbReference>
<evidence type="ECO:0000313" key="1">
    <source>
        <dbReference type="EMBL" id="MDG4984539.1"/>
    </source>
</evidence>
<sequence>MNKEELEKLNVNVVSVKGESLSLKDEAVPLTIDLSNEEAESLTEVFLSRDEFYIDAIDNNDSVFMAMLFARGVVDNSGRLYNFTFLPLVKNPSKGVLLVEENFVKGFVIYDLGRPWLMSKEMMKIIFTLYRWTAAGIFKTWDVILMMIV</sequence>